<evidence type="ECO:0000313" key="3">
    <source>
        <dbReference type="Proteomes" id="UP000017184"/>
    </source>
</evidence>
<dbReference type="HOGENOM" id="CLU_556314_0_0_4"/>
<organism evidence="2 3">
    <name type="scientific">Candidatus Symbiobacter mobilis CR</name>
    <dbReference type="NCBI Taxonomy" id="946483"/>
    <lineage>
        <taxon>Bacteria</taxon>
        <taxon>Pseudomonadati</taxon>
        <taxon>Pseudomonadota</taxon>
        <taxon>Betaproteobacteria</taxon>
        <taxon>Burkholderiales</taxon>
        <taxon>Comamonadaceae</taxon>
    </lineage>
</organism>
<dbReference type="KEGG" id="cbx:Cenrod_0824"/>
<dbReference type="RefSeq" id="WP_022771750.1">
    <property type="nucleotide sequence ID" value="NC_022576.1"/>
</dbReference>
<evidence type="ECO:0000259" key="1">
    <source>
        <dbReference type="Pfam" id="PF22707"/>
    </source>
</evidence>
<dbReference type="InterPro" id="IPR011990">
    <property type="entry name" value="TPR-like_helical_dom_sf"/>
</dbReference>
<proteinExistence type="predicted"/>
<dbReference type="Pfam" id="PF22860">
    <property type="entry name" value="DUF7017"/>
    <property type="match status" value="1"/>
</dbReference>
<dbReference type="OrthoDB" id="6196244at2"/>
<protein>
    <recommendedName>
        <fullName evidence="1">TOTE conflict systems S1/CSD-like domain-containing protein</fullName>
    </recommendedName>
</protein>
<dbReference type="SUPFAM" id="SSF48452">
    <property type="entry name" value="TPR-like"/>
    <property type="match status" value="1"/>
</dbReference>
<dbReference type="InterPro" id="IPR054283">
    <property type="entry name" value="DUF7017"/>
</dbReference>
<sequence length="490" mass="56311">MISITHKIIEDTMNSREIFTLRKQGRSAEALQIAREAYPGNENDLWLLRAYAWSMYDHVKSIIDRCEAKKISPYTIGSRLSPLMREFLHIANPLRSDSVFSHMNRLALKSSRYWPDFLGYARWVGADNFTGEDKKPFVTQEGKIVESFYKRYIRAICRETAAKATDKQTRPQWIEWGSQILKRSLKIEPNDLWFNYYQSKLHLAQGQPDLALQRLIPVLLQHSTAAWPWGLLGDIFETTRPEDTLICYAYATQLARKEIEVAKIRIQLAQRLALVERYNEAANQAWLAIQYRKINGYRIPQGLQNILANNWYHDAVANNTLQPLPPMHSVACKILQELHRQRLTYTRGVIDQNHSTNALTFLATGTESGIGLWNKKFPEIAKLPSGTVIEIGRRETDGPPLDWKISELQEITGLCQAFSGTVIRQADKDFAFVRCELGDVFVPPELAKNFDPVQQYNVKGKAMRKINKQGKSCWSAIHCILQDLYINQAL</sequence>
<gene>
    <name evidence="2" type="ORF">Cenrod_0824</name>
</gene>
<dbReference type="eggNOG" id="COG4783">
    <property type="taxonomic scope" value="Bacteria"/>
</dbReference>
<reference evidence="2 3" key="1">
    <citation type="journal article" date="2013" name="Genome Biol.">
        <title>Genomic analysis reveals key aspects of prokaryotic symbiosis in the phototrophic consortium "Chlorochromatium aggregatum".</title>
        <authorList>
            <person name="Liu Z."/>
            <person name="Muller J."/>
            <person name="Li T."/>
            <person name="Alvey R.M."/>
            <person name="Vogl K."/>
            <person name="Frigaard N.U."/>
            <person name="Rockwell N.C."/>
            <person name="Boyd E.S."/>
            <person name="Tomsho L.P."/>
            <person name="Schuster S.C."/>
            <person name="Henke P."/>
            <person name="Rohde M."/>
            <person name="Overmann J."/>
            <person name="Bryant D.A."/>
        </authorList>
    </citation>
    <scope>NUCLEOTIDE SEQUENCE [LARGE SCALE GENOMIC DNA]</scope>
    <source>
        <strain evidence="2">CR</strain>
    </source>
</reference>
<dbReference type="EMBL" id="CP004885">
    <property type="protein sequence ID" value="AGX86930.1"/>
    <property type="molecule type" value="Genomic_DNA"/>
</dbReference>
<dbReference type="STRING" id="946483.Cenrod_0824"/>
<accession>U5N6M6</accession>
<name>U5N6M6_9BURK</name>
<dbReference type="Proteomes" id="UP000017184">
    <property type="component" value="Chromosome"/>
</dbReference>
<dbReference type="AlphaFoldDB" id="U5N6M6"/>
<evidence type="ECO:0000313" key="2">
    <source>
        <dbReference type="EMBL" id="AGX86930.1"/>
    </source>
</evidence>
<feature type="domain" description="TOTE conflict systems S1/CSD-like" evidence="1">
    <location>
        <begin position="417"/>
        <end position="478"/>
    </location>
</feature>
<dbReference type="InterPro" id="IPR054427">
    <property type="entry name" value="S1CSD-TOTE-2"/>
</dbReference>
<dbReference type="Pfam" id="PF22707">
    <property type="entry name" value="S1CSD-TOTE-2"/>
    <property type="match status" value="1"/>
</dbReference>
<keyword evidence="3" id="KW-1185">Reference proteome</keyword>